<reference evidence="6" key="1">
    <citation type="book" date="2019" name="MICROBIAL BIOTECHNOLOGY" publisher="Unknown Publisher">
        <title>Optimization of recombineering for directed mutagenesis of bacteria Pseudomonas corrugata 3'.</title>
        <authorList>
            <person name="Buinitskaja S.V."/>
            <person name="Pilipenok N."/>
            <person name="Valentovich L.N."/>
        </authorList>
    </citation>
    <scope>NUCLEOTIDE SEQUENCE</scope>
    <source>
        <strain evidence="6">3prime</strain>
    </source>
</reference>
<evidence type="ECO:0000256" key="2">
    <source>
        <dbReference type="ARBA" id="ARBA00023125"/>
    </source>
</evidence>
<dbReference type="PANTHER" id="PTHR40661:SF3">
    <property type="entry name" value="FELS-1 PROPHAGE TRANSCRIPTIONAL REGULATOR"/>
    <property type="match status" value="1"/>
</dbReference>
<dbReference type="InterPro" id="IPR001387">
    <property type="entry name" value="Cro/C1-type_HTH"/>
</dbReference>
<sequence length="243" mass="26327">MKSGSYGEKNKSSSGADAVSFPNPGIETRIEQVASLFDSRKQAAESASVALSSLMRWISGEGMPAFNSLALLASAKGVSLDWIASGKGHMFAGVEPQQSAEDLEDTYAYVPLYDARISQGHGAWTEGARILTMLAFTKYSLRKKGLVPANLAAVRVDGDSNEPMMKDGDTVMVDLSRNHIQGDGFYVIRLDDLLYAKRLQRQLDGGVTVISANSAYHPIHVPGEHLDRLHVVGRVVWSGGWMI</sequence>
<dbReference type="Gene3D" id="1.10.260.40">
    <property type="entry name" value="lambda repressor-like DNA-binding domains"/>
    <property type="match status" value="1"/>
</dbReference>
<evidence type="ECO:0000313" key="6">
    <source>
        <dbReference type="EMBL" id="QTH15638.1"/>
    </source>
</evidence>
<keyword evidence="2" id="KW-0238">DNA-binding</keyword>
<keyword evidence="1" id="KW-0805">Transcription regulation</keyword>
<dbReference type="Pfam" id="PF00717">
    <property type="entry name" value="Peptidase_S24"/>
    <property type="match status" value="1"/>
</dbReference>
<dbReference type="Proteomes" id="UP000663914">
    <property type="component" value="Chromosome"/>
</dbReference>
<dbReference type="SUPFAM" id="SSF51306">
    <property type="entry name" value="LexA/Signal peptidase"/>
    <property type="match status" value="1"/>
</dbReference>
<dbReference type="SUPFAM" id="SSF47413">
    <property type="entry name" value="lambda repressor-like DNA-binding domains"/>
    <property type="match status" value="1"/>
</dbReference>
<dbReference type="CDD" id="cd06529">
    <property type="entry name" value="S24_LexA-like"/>
    <property type="match status" value="1"/>
</dbReference>
<name>A0A8B6UUR1_9PSED</name>
<dbReference type="EMBL" id="CP072011">
    <property type="protein sequence ID" value="QTH15638.1"/>
    <property type="molecule type" value="Genomic_DNA"/>
</dbReference>
<dbReference type="InterPro" id="IPR015927">
    <property type="entry name" value="Peptidase_S24_S26A/B/C"/>
</dbReference>
<dbReference type="PANTHER" id="PTHR40661">
    <property type="match status" value="1"/>
</dbReference>
<dbReference type="Gene3D" id="2.10.109.10">
    <property type="entry name" value="Umud Fragment, subunit A"/>
    <property type="match status" value="1"/>
</dbReference>
<organism evidence="6 7">
    <name type="scientific">Pseudomonas corrugata</name>
    <dbReference type="NCBI Taxonomy" id="47879"/>
    <lineage>
        <taxon>Bacteria</taxon>
        <taxon>Pseudomonadati</taxon>
        <taxon>Pseudomonadota</taxon>
        <taxon>Gammaproteobacteria</taxon>
        <taxon>Pseudomonadales</taxon>
        <taxon>Pseudomonadaceae</taxon>
        <taxon>Pseudomonas</taxon>
    </lineage>
</organism>
<dbReference type="InterPro" id="IPR036286">
    <property type="entry name" value="LexA/Signal_pep-like_sf"/>
</dbReference>
<evidence type="ECO:0000256" key="4">
    <source>
        <dbReference type="SAM" id="MobiDB-lite"/>
    </source>
</evidence>
<keyword evidence="3" id="KW-0804">Transcription</keyword>
<feature type="region of interest" description="Disordered" evidence="4">
    <location>
        <begin position="1"/>
        <end position="23"/>
    </location>
</feature>
<dbReference type="Pfam" id="PF07022">
    <property type="entry name" value="Phage_CI_repr"/>
    <property type="match status" value="1"/>
</dbReference>
<feature type="domain" description="HTH cro/C1-type" evidence="5">
    <location>
        <begin position="39"/>
        <end position="83"/>
    </location>
</feature>
<evidence type="ECO:0000313" key="7">
    <source>
        <dbReference type="Proteomes" id="UP000663914"/>
    </source>
</evidence>
<gene>
    <name evidence="6" type="ORF">C4C32_06995</name>
</gene>
<evidence type="ECO:0000256" key="3">
    <source>
        <dbReference type="ARBA" id="ARBA00023163"/>
    </source>
</evidence>
<dbReference type="InterPro" id="IPR010744">
    <property type="entry name" value="Phage_CI_N"/>
</dbReference>
<dbReference type="InterPro" id="IPR010982">
    <property type="entry name" value="Lambda_DNA-bd_dom_sf"/>
</dbReference>
<dbReference type="RefSeq" id="WP_208555403.1">
    <property type="nucleotide sequence ID" value="NZ_CP072011.1"/>
</dbReference>
<dbReference type="GO" id="GO:0045892">
    <property type="term" value="P:negative regulation of DNA-templated transcription"/>
    <property type="evidence" value="ECO:0007669"/>
    <property type="project" value="InterPro"/>
</dbReference>
<reference evidence="6" key="2">
    <citation type="submission" date="2021-03" db="EMBL/GenBank/DDBJ databases">
        <authorList>
            <person name="Valentovich L.N."/>
            <person name="Akhremchuk A.E."/>
            <person name="Miamin V.E."/>
        </authorList>
    </citation>
    <scope>NUCLEOTIDE SEQUENCE</scope>
    <source>
        <strain evidence="6">3prime</strain>
    </source>
</reference>
<evidence type="ECO:0000256" key="1">
    <source>
        <dbReference type="ARBA" id="ARBA00023015"/>
    </source>
</evidence>
<proteinExistence type="predicted"/>
<evidence type="ECO:0000259" key="5">
    <source>
        <dbReference type="PROSITE" id="PS50943"/>
    </source>
</evidence>
<dbReference type="AlphaFoldDB" id="A0A8B6UUR1"/>
<dbReference type="PROSITE" id="PS50943">
    <property type="entry name" value="HTH_CROC1"/>
    <property type="match status" value="1"/>
</dbReference>
<accession>A0A8B6UUR1</accession>
<dbReference type="InterPro" id="IPR039418">
    <property type="entry name" value="LexA-like"/>
</dbReference>
<protein>
    <submittedName>
        <fullName evidence="6">Helix-turn-helix transcriptional regulator</fullName>
    </submittedName>
</protein>
<dbReference type="GO" id="GO:0003677">
    <property type="term" value="F:DNA binding"/>
    <property type="evidence" value="ECO:0007669"/>
    <property type="project" value="UniProtKB-KW"/>
</dbReference>